<accession>A0A179B578</accession>
<dbReference type="SUPFAM" id="SSF52266">
    <property type="entry name" value="SGNH hydrolase"/>
    <property type="match status" value="1"/>
</dbReference>
<protein>
    <recommendedName>
        <fullName evidence="1">SGNH hydrolase-type esterase domain-containing protein</fullName>
    </recommendedName>
</protein>
<dbReference type="AlphaFoldDB" id="A0A179B578"/>
<evidence type="ECO:0000313" key="3">
    <source>
        <dbReference type="Proteomes" id="UP000078368"/>
    </source>
</evidence>
<organism evidence="2 3">
    <name type="scientific">Peptidiphaga gingivicola</name>
    <dbReference type="NCBI Taxonomy" id="2741497"/>
    <lineage>
        <taxon>Bacteria</taxon>
        <taxon>Bacillati</taxon>
        <taxon>Actinomycetota</taxon>
        <taxon>Actinomycetes</taxon>
        <taxon>Actinomycetales</taxon>
        <taxon>Actinomycetaceae</taxon>
        <taxon>Peptidiphaga</taxon>
    </lineage>
</organism>
<gene>
    <name evidence="2" type="ORF">A4H34_06980</name>
</gene>
<proteinExistence type="predicted"/>
<dbReference type="Proteomes" id="UP000078368">
    <property type="component" value="Unassembled WGS sequence"/>
</dbReference>
<dbReference type="EMBL" id="LVZK01000001">
    <property type="protein sequence ID" value="OAP86846.1"/>
    <property type="molecule type" value="Genomic_DNA"/>
</dbReference>
<sequence>MRGSRAVKAAATVGAAAVYRKMRAPVRQNSPFRRAWELNLLRSLRELEDLAAGADSRPPDANGDPTLHGAAAGGRALVASGEAKPRPFVYAALGDSAAQGLGAASIAEGYVPRVAAGLEAALGRRVILLNVSLSGGTVESVLTSQLPQLAGLRAGAARIVPDLVTLDVGGNDVSLSRLSVEDFADLMDRVCRELPGPAVVANIPTFKPLASAERAARLSAAIDAAAKKHGCGLVDLFGVSEAMSTREYIVTHHAADMFHPSSAWYGRWAELFMEQIAPVFGFVPPNMVEVPAWSGAAGLRVE</sequence>
<name>A0A179B578_9ACTO</name>
<evidence type="ECO:0000259" key="1">
    <source>
        <dbReference type="Pfam" id="PF13472"/>
    </source>
</evidence>
<dbReference type="RefSeq" id="WP_064231493.1">
    <property type="nucleotide sequence ID" value="NZ_LVZK01000001.1"/>
</dbReference>
<comment type="caution">
    <text evidence="2">The sequence shown here is derived from an EMBL/GenBank/DDBJ whole genome shotgun (WGS) entry which is preliminary data.</text>
</comment>
<dbReference type="Gene3D" id="3.40.50.1110">
    <property type="entry name" value="SGNH hydrolase"/>
    <property type="match status" value="1"/>
</dbReference>
<reference evidence="2 3" key="1">
    <citation type="submission" date="2016-04" db="EMBL/GenBank/DDBJ databases">
        <title>Peptidophaga gingivicola gen. nov., sp. nov., isolated from human subgingival plaque.</title>
        <authorList>
            <person name="Beall C.J."/>
            <person name="Mokrzan E.M."/>
            <person name="Griffen A.L."/>
            <person name="Leys E.J."/>
        </authorList>
    </citation>
    <scope>NUCLEOTIDE SEQUENCE [LARGE SCALE GENOMIC DNA]</scope>
    <source>
        <strain evidence="2 3">BA112</strain>
    </source>
</reference>
<keyword evidence="3" id="KW-1185">Reference proteome</keyword>
<dbReference type="STRING" id="1823756.A4H34_06980"/>
<dbReference type="InterPro" id="IPR013830">
    <property type="entry name" value="SGNH_hydro"/>
</dbReference>
<evidence type="ECO:0000313" key="2">
    <source>
        <dbReference type="EMBL" id="OAP86846.1"/>
    </source>
</evidence>
<dbReference type="Pfam" id="PF13472">
    <property type="entry name" value="Lipase_GDSL_2"/>
    <property type="match status" value="1"/>
</dbReference>
<feature type="domain" description="SGNH hydrolase-type esterase" evidence="1">
    <location>
        <begin position="92"/>
        <end position="265"/>
    </location>
</feature>
<dbReference type="InterPro" id="IPR036514">
    <property type="entry name" value="SGNH_hydro_sf"/>
</dbReference>